<comment type="caution">
    <text evidence="2">The sequence shown here is derived from an EMBL/GenBank/DDBJ whole genome shotgun (WGS) entry which is preliminary data.</text>
</comment>
<evidence type="ECO:0000313" key="2">
    <source>
        <dbReference type="EMBL" id="MDQ0449834.1"/>
    </source>
</evidence>
<organism evidence="2 3">
    <name type="scientific">Methylobacterium aerolatum</name>
    <dbReference type="NCBI Taxonomy" id="418708"/>
    <lineage>
        <taxon>Bacteria</taxon>
        <taxon>Pseudomonadati</taxon>
        <taxon>Pseudomonadota</taxon>
        <taxon>Alphaproteobacteria</taxon>
        <taxon>Hyphomicrobiales</taxon>
        <taxon>Methylobacteriaceae</taxon>
        <taxon>Methylobacterium</taxon>
    </lineage>
</organism>
<accession>A0ABU0I859</accession>
<evidence type="ECO:0000313" key="3">
    <source>
        <dbReference type="Proteomes" id="UP001231124"/>
    </source>
</evidence>
<protein>
    <recommendedName>
        <fullName evidence="4">YARHG domain-containing protein</fullName>
    </recommendedName>
</protein>
<keyword evidence="1" id="KW-0732">Signal</keyword>
<gene>
    <name evidence="2" type="ORF">QO012_004357</name>
</gene>
<evidence type="ECO:0008006" key="4">
    <source>
        <dbReference type="Google" id="ProtNLM"/>
    </source>
</evidence>
<dbReference type="EMBL" id="JAUSVP010000018">
    <property type="protein sequence ID" value="MDQ0449834.1"/>
    <property type="molecule type" value="Genomic_DNA"/>
</dbReference>
<proteinExistence type="predicted"/>
<keyword evidence="3" id="KW-1185">Reference proteome</keyword>
<feature type="chain" id="PRO_5046784773" description="YARHG domain-containing protein" evidence="1">
    <location>
        <begin position="25"/>
        <end position="105"/>
    </location>
</feature>
<evidence type="ECO:0000256" key="1">
    <source>
        <dbReference type="SAM" id="SignalP"/>
    </source>
</evidence>
<sequence length="105" mass="11507">MRPFVDVLILAPVVVAMLAGPAMAQPSPQQLLKAWDEASFNCSGSTQNEQWRSDECARAAALRAHLNDSGWCYGKKGEAQYQKKWHRCGAASLIPNDLITSPTAY</sequence>
<dbReference type="Proteomes" id="UP001231124">
    <property type="component" value="Unassembled WGS sequence"/>
</dbReference>
<dbReference type="RefSeq" id="WP_238206322.1">
    <property type="nucleotide sequence ID" value="NZ_BPQE01000026.1"/>
</dbReference>
<reference evidence="2 3" key="1">
    <citation type="submission" date="2023-07" db="EMBL/GenBank/DDBJ databases">
        <title>Genomic Encyclopedia of Type Strains, Phase IV (KMG-IV): sequencing the most valuable type-strain genomes for metagenomic binning, comparative biology and taxonomic classification.</title>
        <authorList>
            <person name="Goeker M."/>
        </authorList>
    </citation>
    <scope>NUCLEOTIDE SEQUENCE [LARGE SCALE GENOMIC DNA]</scope>
    <source>
        <strain evidence="2 3">DSM 19013</strain>
    </source>
</reference>
<feature type="signal peptide" evidence="1">
    <location>
        <begin position="1"/>
        <end position="24"/>
    </location>
</feature>
<name>A0ABU0I859_9HYPH</name>